<dbReference type="PANTHER" id="PTHR11557">
    <property type="entry name" value="PORPHOBILINOGEN DEAMINASE"/>
    <property type="match status" value="1"/>
</dbReference>
<comment type="subunit">
    <text evidence="6">Monomer.</text>
</comment>
<evidence type="ECO:0000313" key="9">
    <source>
        <dbReference type="EMBL" id="MCH4286011.1"/>
    </source>
</evidence>
<dbReference type="RefSeq" id="WP_117453572.1">
    <property type="nucleotide sequence ID" value="NZ_JAKVPQ010000010.1"/>
</dbReference>
<dbReference type="InterPro" id="IPR022418">
    <property type="entry name" value="Porphobilinogen_deaminase_C"/>
</dbReference>
<gene>
    <name evidence="6 9" type="primary">hemC</name>
    <name evidence="9" type="ORF">LQE99_12855</name>
</gene>
<comment type="miscellaneous">
    <text evidence="6">The porphobilinogen subunits are added to the dipyrromethane group.</text>
</comment>
<dbReference type="GO" id="GO:0004418">
    <property type="term" value="F:hydroxymethylbilane synthase activity"/>
    <property type="evidence" value="ECO:0007669"/>
    <property type="project" value="UniProtKB-EC"/>
</dbReference>
<evidence type="ECO:0000256" key="4">
    <source>
        <dbReference type="ARBA" id="ARBA00023244"/>
    </source>
</evidence>
<dbReference type="Pfam" id="PF03900">
    <property type="entry name" value="Porphobil_deamC"/>
    <property type="match status" value="1"/>
</dbReference>
<reference evidence="9 10" key="1">
    <citation type="submission" date="2022-02" db="EMBL/GenBank/DDBJ databases">
        <title>Genome of Erysipelotrichaceae sp. nov. NSJ-176 isolated from human feces.</title>
        <authorList>
            <person name="Abdugheni R."/>
        </authorList>
    </citation>
    <scope>NUCLEOTIDE SEQUENCE [LARGE SCALE GENOMIC DNA]</scope>
    <source>
        <strain evidence="9 10">NSJ-176</strain>
    </source>
</reference>
<feature type="modified residue" description="S-(dipyrrolylmethanemethyl)cysteine" evidence="6">
    <location>
        <position position="239"/>
    </location>
</feature>
<feature type="domain" description="Porphobilinogen deaminase C-terminal" evidence="8">
    <location>
        <begin position="223"/>
        <end position="292"/>
    </location>
</feature>
<evidence type="ECO:0000256" key="5">
    <source>
        <dbReference type="ARBA" id="ARBA00048169"/>
    </source>
</evidence>
<organism evidence="9 10">
    <name type="scientific">Amedibacillus hominis</name>
    <dbReference type="NCBI Taxonomy" id="2897776"/>
    <lineage>
        <taxon>Bacteria</taxon>
        <taxon>Bacillati</taxon>
        <taxon>Bacillota</taxon>
        <taxon>Erysipelotrichia</taxon>
        <taxon>Erysipelotrichales</taxon>
        <taxon>Erysipelotrichaceae</taxon>
        <taxon>Amedibacillus</taxon>
    </lineage>
</organism>
<dbReference type="EMBL" id="JAKVPQ010000010">
    <property type="protein sequence ID" value="MCH4286011.1"/>
    <property type="molecule type" value="Genomic_DNA"/>
</dbReference>
<evidence type="ECO:0000256" key="3">
    <source>
        <dbReference type="ARBA" id="ARBA00022679"/>
    </source>
</evidence>
<dbReference type="InterPro" id="IPR036803">
    <property type="entry name" value="Porphobilinogen_deaminase_C_sf"/>
</dbReference>
<evidence type="ECO:0000256" key="1">
    <source>
        <dbReference type="ARBA" id="ARBA00002869"/>
    </source>
</evidence>
<name>A0ABS9RAV1_9FIRM</name>
<feature type="domain" description="Porphobilinogen deaminase N-terminal" evidence="7">
    <location>
        <begin position="3"/>
        <end position="210"/>
    </location>
</feature>
<keyword evidence="4 6" id="KW-0627">Porphyrin biosynthesis</keyword>
<dbReference type="InterPro" id="IPR000860">
    <property type="entry name" value="HemC"/>
</dbReference>
<dbReference type="Gene3D" id="3.30.160.40">
    <property type="entry name" value="Porphobilinogen deaminase, C-terminal domain"/>
    <property type="match status" value="1"/>
</dbReference>
<evidence type="ECO:0000313" key="10">
    <source>
        <dbReference type="Proteomes" id="UP001202402"/>
    </source>
</evidence>
<sequence length="298" mass="33803">MKIRIGSRGSKLALLQTNQIMEMLKQAYPQHTYEIVIVKTHGDMNQQARLDQMNTSGIFVKKIEQQLLDHQIDLAVHSMKDMPSELQEGLCLGDVMIREDSRDVLVLQHAASLSELKPHAIIATGSKRRKYQLLKLRPDLEITHIRGNIDTRLKKMKDMDLDGIVVAAAAMHRLGLKHQITQYFDEEEMIPAVTQGAIGLELRSDDEALKDMIHKLSLPLDTREIKVERAYLKAMDGGCHSPIGARCHIKENSIQLRFVYGNEEGTILEKSVLEEPLEKEHEIAEMAAAYMKQHVKEG</sequence>
<comment type="catalytic activity">
    <reaction evidence="5 6">
        <text>4 porphobilinogen + H2O = hydroxymethylbilane + 4 NH4(+)</text>
        <dbReference type="Rhea" id="RHEA:13185"/>
        <dbReference type="ChEBI" id="CHEBI:15377"/>
        <dbReference type="ChEBI" id="CHEBI:28938"/>
        <dbReference type="ChEBI" id="CHEBI:57845"/>
        <dbReference type="ChEBI" id="CHEBI:58126"/>
        <dbReference type="EC" id="2.5.1.61"/>
    </reaction>
</comment>
<dbReference type="HAMAP" id="MF_00260">
    <property type="entry name" value="Porphobil_deam"/>
    <property type="match status" value="1"/>
</dbReference>
<accession>A0ABS9RAV1</accession>
<comment type="similarity">
    <text evidence="2 6">Belongs to the HMBS family.</text>
</comment>
<dbReference type="SUPFAM" id="SSF53850">
    <property type="entry name" value="Periplasmic binding protein-like II"/>
    <property type="match status" value="1"/>
</dbReference>
<comment type="cofactor">
    <cofactor evidence="6">
        <name>dipyrromethane</name>
        <dbReference type="ChEBI" id="CHEBI:60342"/>
    </cofactor>
    <text evidence="6">Binds 1 dipyrromethane group covalently.</text>
</comment>
<dbReference type="Pfam" id="PF01379">
    <property type="entry name" value="Porphobil_deam"/>
    <property type="match status" value="1"/>
</dbReference>
<dbReference type="Gene3D" id="3.40.190.10">
    <property type="entry name" value="Periplasmic binding protein-like II"/>
    <property type="match status" value="2"/>
</dbReference>
<evidence type="ECO:0000256" key="2">
    <source>
        <dbReference type="ARBA" id="ARBA00005638"/>
    </source>
</evidence>
<dbReference type="EC" id="2.5.1.61" evidence="6"/>
<dbReference type="NCBIfam" id="TIGR00212">
    <property type="entry name" value="hemC"/>
    <property type="match status" value="1"/>
</dbReference>
<comment type="function">
    <text evidence="1 6">Tetrapolymerization of the monopyrrole PBG into the hydroxymethylbilane pre-uroporphyrinogen in several discrete steps.</text>
</comment>
<evidence type="ECO:0000259" key="8">
    <source>
        <dbReference type="Pfam" id="PF03900"/>
    </source>
</evidence>
<dbReference type="PRINTS" id="PR00151">
    <property type="entry name" value="PORPHBDMNASE"/>
</dbReference>
<comment type="caution">
    <text evidence="9">The sequence shown here is derived from an EMBL/GenBank/DDBJ whole genome shotgun (WGS) entry which is preliminary data.</text>
</comment>
<proteinExistence type="inferred from homology"/>
<dbReference type="PANTHER" id="PTHR11557:SF0">
    <property type="entry name" value="PORPHOBILINOGEN DEAMINASE"/>
    <property type="match status" value="1"/>
</dbReference>
<dbReference type="PIRSF" id="PIRSF001438">
    <property type="entry name" value="4pyrrol_synth_OHMeBilane_synth"/>
    <property type="match status" value="1"/>
</dbReference>
<dbReference type="SUPFAM" id="SSF54782">
    <property type="entry name" value="Porphobilinogen deaminase (hydroxymethylbilane synthase), C-terminal domain"/>
    <property type="match status" value="1"/>
</dbReference>
<keyword evidence="10" id="KW-1185">Reference proteome</keyword>
<evidence type="ECO:0000259" key="7">
    <source>
        <dbReference type="Pfam" id="PF01379"/>
    </source>
</evidence>
<dbReference type="InterPro" id="IPR022417">
    <property type="entry name" value="Porphobilin_deaminase_N"/>
</dbReference>
<keyword evidence="3 6" id="KW-0808">Transferase</keyword>
<evidence type="ECO:0000256" key="6">
    <source>
        <dbReference type="HAMAP-Rule" id="MF_00260"/>
    </source>
</evidence>
<protein>
    <recommendedName>
        <fullName evidence="6">Porphobilinogen deaminase</fullName>
        <shortName evidence="6">PBG</shortName>
        <ecNumber evidence="6">2.5.1.61</ecNumber>
    </recommendedName>
    <alternativeName>
        <fullName evidence="6">Hydroxymethylbilane synthase</fullName>
        <shortName evidence="6">HMBS</shortName>
    </alternativeName>
    <alternativeName>
        <fullName evidence="6">Pre-uroporphyrinogen synthase</fullName>
    </alternativeName>
</protein>
<dbReference type="Proteomes" id="UP001202402">
    <property type="component" value="Unassembled WGS sequence"/>
</dbReference>